<dbReference type="PRINTS" id="PR00114">
    <property type="entry name" value="STPHPHTASE"/>
</dbReference>
<dbReference type="InterPro" id="IPR003125">
    <property type="entry name" value="WSN"/>
</dbReference>
<protein>
    <recommendedName>
        <fullName evidence="8">Serine/threonine-protein phosphatase</fullName>
        <ecNumber evidence="8">3.1.3.16</ecNumber>
    </recommendedName>
</protein>
<evidence type="ECO:0000256" key="1">
    <source>
        <dbReference type="ARBA" id="ARBA00001936"/>
    </source>
</evidence>
<evidence type="ECO:0000256" key="2">
    <source>
        <dbReference type="ARBA" id="ARBA00022723"/>
    </source>
</evidence>
<reference evidence="12 13" key="1">
    <citation type="submission" date="2019-12" db="EMBL/GenBank/DDBJ databases">
        <title>Chromosome-level assembly of the Caenorhabditis remanei genome.</title>
        <authorList>
            <person name="Teterina A.A."/>
            <person name="Willis J.H."/>
            <person name="Phillips P.C."/>
        </authorList>
    </citation>
    <scope>NUCLEOTIDE SEQUENCE [LARGE SCALE GENOMIC DNA]</scope>
    <source>
        <strain evidence="12 13">PX506</strain>
        <tissue evidence="12">Whole organism</tissue>
    </source>
</reference>
<comment type="similarity">
    <text evidence="8">Belongs to the PPP phosphatase family.</text>
</comment>
<dbReference type="CTD" id="78773442"/>
<feature type="compositionally biased region" description="Basic and acidic residues" evidence="9">
    <location>
        <begin position="395"/>
        <end position="406"/>
    </location>
</feature>
<proteinExistence type="inferred from homology"/>
<dbReference type="GO" id="GO:0004722">
    <property type="term" value="F:protein serine/threonine phosphatase activity"/>
    <property type="evidence" value="ECO:0007669"/>
    <property type="project" value="UniProtKB-EC"/>
</dbReference>
<evidence type="ECO:0000256" key="3">
    <source>
        <dbReference type="ARBA" id="ARBA00022801"/>
    </source>
</evidence>
<keyword evidence="10" id="KW-0812">Transmembrane</keyword>
<keyword evidence="2" id="KW-0479">Metal-binding</keyword>
<dbReference type="EMBL" id="WUAV01000001">
    <property type="protein sequence ID" value="KAF1771104.1"/>
    <property type="molecule type" value="Genomic_DNA"/>
</dbReference>
<dbReference type="PROSITE" id="PS00125">
    <property type="entry name" value="SER_THR_PHOSPHATASE"/>
    <property type="match status" value="1"/>
</dbReference>
<dbReference type="EC" id="3.1.3.16" evidence="8"/>
<feature type="domain" description="Serine/threonine specific protein phosphatases" evidence="11">
    <location>
        <begin position="137"/>
        <end position="142"/>
    </location>
</feature>
<evidence type="ECO:0000256" key="8">
    <source>
        <dbReference type="RuleBase" id="RU004273"/>
    </source>
</evidence>
<dbReference type="GO" id="GO:0005737">
    <property type="term" value="C:cytoplasm"/>
    <property type="evidence" value="ECO:0007669"/>
    <property type="project" value="TreeGrafter"/>
</dbReference>
<dbReference type="InterPro" id="IPR004843">
    <property type="entry name" value="Calcineurin-like_PHP"/>
</dbReference>
<dbReference type="Pfam" id="PF02206">
    <property type="entry name" value="WSN"/>
    <property type="match status" value="1"/>
</dbReference>
<dbReference type="Gene3D" id="3.60.21.10">
    <property type="match status" value="1"/>
</dbReference>
<dbReference type="KEGG" id="crq:GCK72_002929"/>
<feature type="compositionally biased region" description="Basic and acidic residues" evidence="9">
    <location>
        <begin position="373"/>
        <end position="387"/>
    </location>
</feature>
<gene>
    <name evidence="12" type="ORF">GCK72_002929</name>
</gene>
<dbReference type="GO" id="GO:0005634">
    <property type="term" value="C:nucleus"/>
    <property type="evidence" value="ECO:0007669"/>
    <property type="project" value="TreeGrafter"/>
</dbReference>
<keyword evidence="4" id="KW-0904">Protein phosphatase</keyword>
<dbReference type="GO" id="GO:0046872">
    <property type="term" value="F:metal ion binding"/>
    <property type="evidence" value="ECO:0007669"/>
    <property type="project" value="UniProtKB-KW"/>
</dbReference>
<evidence type="ECO:0000313" key="12">
    <source>
        <dbReference type="EMBL" id="KAF1771104.1"/>
    </source>
</evidence>
<feature type="compositionally biased region" description="Acidic residues" evidence="9">
    <location>
        <begin position="412"/>
        <end position="424"/>
    </location>
</feature>
<feature type="compositionally biased region" description="Basic residues" evidence="9">
    <location>
        <begin position="362"/>
        <end position="372"/>
    </location>
</feature>
<evidence type="ECO:0000256" key="4">
    <source>
        <dbReference type="ARBA" id="ARBA00022912"/>
    </source>
</evidence>
<dbReference type="PANTHER" id="PTHR11668:SF300">
    <property type="entry name" value="SERINE_THREONINE-PROTEIN PHOSPHATASE"/>
    <property type="match status" value="1"/>
</dbReference>
<evidence type="ECO:0000256" key="6">
    <source>
        <dbReference type="ARBA" id="ARBA00047761"/>
    </source>
</evidence>
<name>A0A6A5HWD2_CAERE</name>
<dbReference type="InterPro" id="IPR006186">
    <property type="entry name" value="Ser/Thr-sp_prot-phosphatase"/>
</dbReference>
<evidence type="ECO:0000256" key="5">
    <source>
        <dbReference type="ARBA" id="ARBA00023211"/>
    </source>
</evidence>
<comment type="catalytic activity">
    <reaction evidence="7 8">
        <text>O-phospho-L-threonyl-[protein] + H2O = L-threonyl-[protein] + phosphate</text>
        <dbReference type="Rhea" id="RHEA:47004"/>
        <dbReference type="Rhea" id="RHEA-COMP:11060"/>
        <dbReference type="Rhea" id="RHEA-COMP:11605"/>
        <dbReference type="ChEBI" id="CHEBI:15377"/>
        <dbReference type="ChEBI" id="CHEBI:30013"/>
        <dbReference type="ChEBI" id="CHEBI:43474"/>
        <dbReference type="ChEBI" id="CHEBI:61977"/>
        <dbReference type="EC" id="3.1.3.16"/>
    </reaction>
</comment>
<keyword evidence="10" id="KW-1133">Transmembrane helix</keyword>
<evidence type="ECO:0000256" key="9">
    <source>
        <dbReference type="SAM" id="MobiDB-lite"/>
    </source>
</evidence>
<dbReference type="Proteomes" id="UP000483820">
    <property type="component" value="Chromosome I"/>
</dbReference>
<evidence type="ECO:0000256" key="10">
    <source>
        <dbReference type="SAM" id="Phobius"/>
    </source>
</evidence>
<comment type="cofactor">
    <cofactor evidence="1">
        <name>Mn(2+)</name>
        <dbReference type="ChEBI" id="CHEBI:29035"/>
    </cofactor>
</comment>
<dbReference type="SMART" id="SM00156">
    <property type="entry name" value="PP2Ac"/>
    <property type="match status" value="1"/>
</dbReference>
<dbReference type="SUPFAM" id="SSF56300">
    <property type="entry name" value="Metallo-dependent phosphatases"/>
    <property type="match status" value="1"/>
</dbReference>
<evidence type="ECO:0000259" key="11">
    <source>
        <dbReference type="PROSITE" id="PS00125"/>
    </source>
</evidence>
<dbReference type="PANTHER" id="PTHR11668">
    <property type="entry name" value="SERINE/THREONINE PROTEIN PHOSPHATASE"/>
    <property type="match status" value="1"/>
</dbReference>
<comment type="catalytic activity">
    <reaction evidence="6">
        <text>O-phospho-L-seryl-[protein] + H2O = L-seryl-[protein] + phosphate</text>
        <dbReference type="Rhea" id="RHEA:20629"/>
        <dbReference type="Rhea" id="RHEA-COMP:9863"/>
        <dbReference type="Rhea" id="RHEA-COMP:11604"/>
        <dbReference type="ChEBI" id="CHEBI:15377"/>
        <dbReference type="ChEBI" id="CHEBI:29999"/>
        <dbReference type="ChEBI" id="CHEBI:43474"/>
        <dbReference type="ChEBI" id="CHEBI:83421"/>
        <dbReference type="EC" id="3.1.3.16"/>
    </reaction>
</comment>
<dbReference type="SMART" id="SM00453">
    <property type="entry name" value="WSN"/>
    <property type="match status" value="1"/>
</dbReference>
<dbReference type="AlphaFoldDB" id="A0A6A5HWD2"/>
<dbReference type="CDD" id="cd00144">
    <property type="entry name" value="MPP_PPP_family"/>
    <property type="match status" value="1"/>
</dbReference>
<keyword evidence="5" id="KW-0464">Manganese</keyword>
<keyword evidence="3 8" id="KW-0378">Hydrolase</keyword>
<evidence type="ECO:0000313" key="13">
    <source>
        <dbReference type="Proteomes" id="UP000483820"/>
    </source>
</evidence>
<feature type="transmembrane region" description="Helical" evidence="10">
    <location>
        <begin position="437"/>
        <end position="458"/>
    </location>
</feature>
<dbReference type="Pfam" id="PF00149">
    <property type="entry name" value="Metallophos"/>
    <property type="match status" value="1"/>
</dbReference>
<accession>A0A6A5HWD2</accession>
<organism evidence="12 13">
    <name type="scientific">Caenorhabditis remanei</name>
    <name type="common">Caenorhabditis vulgaris</name>
    <dbReference type="NCBI Taxonomy" id="31234"/>
    <lineage>
        <taxon>Eukaryota</taxon>
        <taxon>Metazoa</taxon>
        <taxon>Ecdysozoa</taxon>
        <taxon>Nematoda</taxon>
        <taxon>Chromadorea</taxon>
        <taxon>Rhabditida</taxon>
        <taxon>Rhabditina</taxon>
        <taxon>Rhabditomorpha</taxon>
        <taxon>Rhabditoidea</taxon>
        <taxon>Rhabditidae</taxon>
        <taxon>Peloderinae</taxon>
        <taxon>Caenorhabditis</taxon>
    </lineage>
</organism>
<keyword evidence="10" id="KW-0472">Membrane</keyword>
<sequence>MVCPKQVVREYELVSKSQAVCWLQKITSGSNQNWDSSNNLGVIPIVNILYSAGIKFERGPTLQHVGLPCKIWGDTHGQFDTFKAMFEKEMFDFKLIKWKKGKVLINGDILDRGTQSLRLFLLILLLKLIWPDKVFINRGNHELENINAAYGFLDELKRDWGEDWSKIYDAALFVCDRLPLAAIIGRRAFCCHGGLPKNLKFVEQIANIARPIRKMKDGTIANDLVWGDPKHIIELVKKLGFYFNRDRGTGTQFTEDAAIEWLKKFQFDFSIRSHSLCDGHGTFASRHVITVFSAPAYEETHNKAGVLKISKNWEITGSLYAVETDKKEFDGQEQNTLVSEEVKVDSVDDDEEGKVVKPAKGIPKHQAVRVKRTKEVNPTDQNPDKKAKNPSVEPVRQDAGKSDENKQVAIDVDSDTDPDDEDEPGTGNKKDGSYCSLTSVFLVFALFACLGVVGFFGLPHVAAKRSPSFTLEQFSEKSSTLARFVNGLYLGQSLSNGTLDKIQLIDELFYLGPSVTLDSLSKSDFKKLITDLGTIQSNISKECTGDNGCGIPSSVTDKMNTIASFQKHVSDLEKALAASSKKEFEALNKLNKLVGNIKNIPVIAEEMITQINGLVKTISTEDQDDITIKIANVAANKKKMFAMLAAFGTGASLIDAVTEEVVKNVGNKFAAIGPLQKIATEYKLQSENIVKLGQGLTTTTGNQNNLMKALDANGLNAINTKLDFLNSLRFLSNPNSKLIAGFPHGLDDVEMAMKDGENKWLMDLLSSGNDLNNISSKLATLKNLKLELDPLNAAYKTAQQDTGFHPSGIKQLLSGKSDVISKLNKTTVDFSSCIMNLKQADYIFDGTQQPGDITYPTAEFEELKSTIQTFLNLKISVDPVTTFSTSIMGNIQNKNALTATFNDAAVITSVTGTLENLKKNVSSVRD</sequence>
<feature type="region of interest" description="Disordered" evidence="9">
    <location>
        <begin position="343"/>
        <end position="430"/>
    </location>
</feature>
<dbReference type="RefSeq" id="XP_053592345.1">
    <property type="nucleotide sequence ID" value="XM_053723700.1"/>
</dbReference>
<dbReference type="InterPro" id="IPR050341">
    <property type="entry name" value="PP1_catalytic_subunit"/>
</dbReference>
<comment type="caution">
    <text evidence="12">The sequence shown here is derived from an EMBL/GenBank/DDBJ whole genome shotgun (WGS) entry which is preliminary data.</text>
</comment>
<dbReference type="GeneID" id="78773442"/>
<dbReference type="InterPro" id="IPR029052">
    <property type="entry name" value="Metallo-depent_PP-like"/>
</dbReference>
<evidence type="ECO:0000256" key="7">
    <source>
        <dbReference type="ARBA" id="ARBA00048336"/>
    </source>
</evidence>